<evidence type="ECO:0000256" key="1">
    <source>
        <dbReference type="SAM" id="MobiDB-lite"/>
    </source>
</evidence>
<name>A0A0N1FL45_9HYPH</name>
<accession>A0A0N1FL45</accession>
<dbReference type="PATRIC" id="fig|1526658.3.peg.5067"/>
<proteinExistence type="predicted"/>
<evidence type="ECO:0000256" key="2">
    <source>
        <dbReference type="SAM" id="Phobius"/>
    </source>
</evidence>
<dbReference type="EMBL" id="LGSZ01000009">
    <property type="protein sequence ID" value="KPH82932.1"/>
    <property type="molecule type" value="Genomic_DNA"/>
</dbReference>
<feature type="transmembrane region" description="Helical" evidence="2">
    <location>
        <begin position="40"/>
        <end position="63"/>
    </location>
</feature>
<protein>
    <submittedName>
        <fullName evidence="3">Uncharacterized protein</fullName>
    </submittedName>
</protein>
<organism evidence="3 4">
    <name type="scientific">Bosea vaviloviae</name>
    <dbReference type="NCBI Taxonomy" id="1526658"/>
    <lineage>
        <taxon>Bacteria</taxon>
        <taxon>Pseudomonadati</taxon>
        <taxon>Pseudomonadota</taxon>
        <taxon>Alphaproteobacteria</taxon>
        <taxon>Hyphomicrobiales</taxon>
        <taxon>Boseaceae</taxon>
        <taxon>Bosea</taxon>
    </lineage>
</organism>
<keyword evidence="2" id="KW-0472">Membrane</keyword>
<feature type="region of interest" description="Disordered" evidence="1">
    <location>
        <begin position="1"/>
        <end position="26"/>
    </location>
</feature>
<comment type="caution">
    <text evidence="3">The sequence shown here is derived from an EMBL/GenBank/DDBJ whole genome shotgun (WGS) entry which is preliminary data.</text>
</comment>
<evidence type="ECO:0000313" key="4">
    <source>
        <dbReference type="Proteomes" id="UP000037822"/>
    </source>
</evidence>
<dbReference type="RefSeq" id="WP_054207140.1">
    <property type="nucleotide sequence ID" value="NZ_LGSZ01000009.1"/>
</dbReference>
<dbReference type="AlphaFoldDB" id="A0A0N1FL45"/>
<keyword evidence="4" id="KW-1185">Reference proteome</keyword>
<keyword evidence="2" id="KW-0812">Transmembrane</keyword>
<reference evidence="3 4" key="1">
    <citation type="submission" date="2015-07" db="EMBL/GenBank/DDBJ databases">
        <title>Whole genome sequencing of Bosea vaviloviae isolated from cave pool.</title>
        <authorList>
            <person name="Tan N.E.H."/>
            <person name="Lee Y.P."/>
            <person name="Gan H.M."/>
            <person name="Barton H."/>
            <person name="Savka M.A."/>
        </authorList>
    </citation>
    <scope>NUCLEOTIDE SEQUENCE [LARGE SCALE GENOMIC DNA]</scope>
    <source>
        <strain evidence="3 4">SD260</strain>
    </source>
</reference>
<keyword evidence="2" id="KW-1133">Transmembrane helix</keyword>
<gene>
    <name evidence="3" type="ORF">AE618_00715</name>
</gene>
<dbReference type="Proteomes" id="UP000037822">
    <property type="component" value="Unassembled WGS sequence"/>
</dbReference>
<feature type="compositionally biased region" description="Basic and acidic residues" evidence="1">
    <location>
        <begin position="1"/>
        <end position="11"/>
    </location>
</feature>
<sequence length="65" mass="7096">MASDDRKRNRLDNTQALRVPSGLADHDRTRVAQHEADEDWPLFSALLGGLALAVLVNTFIGLIPG</sequence>
<evidence type="ECO:0000313" key="3">
    <source>
        <dbReference type="EMBL" id="KPH82932.1"/>
    </source>
</evidence>